<protein>
    <recommendedName>
        <fullName evidence="9">DNA damage checkpoint control protein RAD17</fullName>
    </recommendedName>
</protein>
<feature type="compositionally biased region" description="Basic residues" evidence="6">
    <location>
        <begin position="631"/>
        <end position="645"/>
    </location>
</feature>
<evidence type="ECO:0000256" key="3">
    <source>
        <dbReference type="ARBA" id="ARBA00022763"/>
    </source>
</evidence>
<gene>
    <name evidence="7" type="ORF">CANINC_003470</name>
</gene>
<comment type="caution">
    <text evidence="7">The sequence shown here is derived from an EMBL/GenBank/DDBJ whole genome shotgun (WGS) entry which is preliminary data.</text>
</comment>
<evidence type="ECO:0008006" key="9">
    <source>
        <dbReference type="Google" id="ProtNLM"/>
    </source>
</evidence>
<evidence type="ECO:0000313" key="8">
    <source>
        <dbReference type="Proteomes" id="UP000307173"/>
    </source>
</evidence>
<dbReference type="STRING" id="52247.A0A4T0WYQ3"/>
<evidence type="ECO:0000256" key="1">
    <source>
        <dbReference type="ARBA" id="ARBA00004123"/>
    </source>
</evidence>
<evidence type="ECO:0000313" key="7">
    <source>
        <dbReference type="EMBL" id="TID21190.1"/>
    </source>
</evidence>
<keyword evidence="8" id="KW-1185">Reference proteome</keyword>
<keyword evidence="5" id="KW-0539">Nucleus</keyword>
<dbReference type="SUPFAM" id="SSF55979">
    <property type="entry name" value="DNA clamp"/>
    <property type="match status" value="1"/>
</dbReference>
<name>A0A4T0WYQ3_9ASCO</name>
<comment type="similarity">
    <text evidence="2">Belongs to the rad1 family.</text>
</comment>
<comment type="subcellular location">
    <subcellularLocation>
        <location evidence="1">Nucleus</location>
    </subcellularLocation>
</comment>
<dbReference type="OrthoDB" id="337581at2759"/>
<sequence>MEKLKNTVSTLEDADRLSSDKAAWNDNQRQTNKKVIDQEKHGRAAINDKLLFPQFTATTTSIQLLHKLISSVDQFGDYCVLEISSEGMSFGITDGNVCRVKLNLNKKLFNSYKFNGVWKGSGVKFSDEQIFGDETDLSDEETNDYWETNGFDVDGVISICINLASFIESINILMKDSKLGDNIVECTLRYERDGDPLILIFEDELIVERCELSTYFSEEIKSLRVGKSKTKKDQRVTNTKETTPTVNDLVKDFELDAVDNVDSIFRLDSEKVLFDIILKSDILHDIIKDMNDLMTERFVLYCKHPADRSPDSRDNKTPKLIFISKSSSDSIGFSKLIIPHRKVNIPDFNVYKPLSTNANRMEEPILIDCHDLSLSSTYHHQYFAKLLKALRLSKLIKMRKDMNGITSLLLLLGKSSFGGKQNGVDKLHGSSIEFITLESISISEFFTLSVQPTQETLMSKLGYDNEFVEQIIKNDQEIQTIRVGNDGQLITLDEYFVTPANEFEAIEHPNKNNSNNVGNINDHISDHVSRMENVENHMEEFIPVENLTTELKKTQNSIRPTKLNEKRNKNILKITEQLARSLLGHTNSSDRVIDGDIDVQVEKSFVEHSDDEKHLTDRKRRRIQSNSLKLRNKKKETRKYNKSGKHNKDDNNGIETVGGAIEIPLFI</sequence>
<dbReference type="EMBL" id="SELW01000553">
    <property type="protein sequence ID" value="TID21190.1"/>
    <property type="molecule type" value="Genomic_DNA"/>
</dbReference>
<dbReference type="InterPro" id="IPR003021">
    <property type="entry name" value="Rad1_Rec1_Rad17"/>
</dbReference>
<dbReference type="Proteomes" id="UP000307173">
    <property type="component" value="Unassembled WGS sequence"/>
</dbReference>
<dbReference type="PANTHER" id="PTHR10870">
    <property type="entry name" value="CELL CYCLE CHECKPOINT PROTEIN RAD1"/>
    <property type="match status" value="1"/>
</dbReference>
<dbReference type="AlphaFoldDB" id="A0A4T0WYQ3"/>
<dbReference type="InterPro" id="IPR046938">
    <property type="entry name" value="DNA_clamp_sf"/>
</dbReference>
<dbReference type="GO" id="GO:0006281">
    <property type="term" value="P:DNA repair"/>
    <property type="evidence" value="ECO:0007669"/>
    <property type="project" value="UniProtKB-KW"/>
</dbReference>
<evidence type="ECO:0000256" key="5">
    <source>
        <dbReference type="ARBA" id="ARBA00023242"/>
    </source>
</evidence>
<feature type="region of interest" description="Disordered" evidence="6">
    <location>
        <begin position="631"/>
        <end position="655"/>
    </location>
</feature>
<organism evidence="7 8">
    <name type="scientific">Pichia inconspicua</name>
    <dbReference type="NCBI Taxonomy" id="52247"/>
    <lineage>
        <taxon>Eukaryota</taxon>
        <taxon>Fungi</taxon>
        <taxon>Dikarya</taxon>
        <taxon>Ascomycota</taxon>
        <taxon>Saccharomycotina</taxon>
        <taxon>Pichiomycetes</taxon>
        <taxon>Pichiales</taxon>
        <taxon>Pichiaceae</taxon>
        <taxon>Pichia</taxon>
    </lineage>
</organism>
<evidence type="ECO:0000256" key="2">
    <source>
        <dbReference type="ARBA" id="ARBA00010991"/>
    </source>
</evidence>
<proteinExistence type="inferred from homology"/>
<reference evidence="7 8" key="1">
    <citation type="journal article" date="2019" name="Front. Genet.">
        <title>Whole-Genome Sequencing of the Opportunistic Yeast Pathogen Candida inconspicua Uncovers Its Hybrid Origin.</title>
        <authorList>
            <person name="Mixao V."/>
            <person name="Hansen A.P."/>
            <person name="Saus E."/>
            <person name="Boekhout T."/>
            <person name="Lass-Florl C."/>
            <person name="Gabaldon T."/>
        </authorList>
    </citation>
    <scope>NUCLEOTIDE SEQUENCE [LARGE SCALE GENOMIC DNA]</scope>
    <source>
        <strain evidence="7 8">CBS 180</strain>
    </source>
</reference>
<keyword evidence="4" id="KW-0234">DNA repair</keyword>
<dbReference type="GO" id="GO:0030896">
    <property type="term" value="C:checkpoint clamp complex"/>
    <property type="evidence" value="ECO:0007669"/>
    <property type="project" value="TreeGrafter"/>
</dbReference>
<evidence type="ECO:0000256" key="4">
    <source>
        <dbReference type="ARBA" id="ARBA00023204"/>
    </source>
</evidence>
<dbReference type="GO" id="GO:0000077">
    <property type="term" value="P:DNA damage checkpoint signaling"/>
    <property type="evidence" value="ECO:0007669"/>
    <property type="project" value="InterPro"/>
</dbReference>
<evidence type="ECO:0000256" key="6">
    <source>
        <dbReference type="SAM" id="MobiDB-lite"/>
    </source>
</evidence>
<dbReference type="PANTHER" id="PTHR10870:SF0">
    <property type="entry name" value="CELL CYCLE CHECKPOINT PROTEIN RAD1"/>
    <property type="match status" value="1"/>
</dbReference>
<accession>A0A4T0WYQ3</accession>
<dbReference type="Pfam" id="PF02144">
    <property type="entry name" value="Rad1"/>
    <property type="match status" value="1"/>
</dbReference>
<dbReference type="Gene3D" id="3.70.10.10">
    <property type="match status" value="1"/>
</dbReference>
<keyword evidence="3" id="KW-0227">DNA damage</keyword>